<keyword evidence="1" id="KW-0378">Hydrolase</keyword>
<dbReference type="SUPFAM" id="SSF53474">
    <property type="entry name" value="alpha/beta-Hydrolases"/>
    <property type="match status" value="1"/>
</dbReference>
<evidence type="ECO:0000313" key="3">
    <source>
        <dbReference type="EMBL" id="AXY24670.1"/>
    </source>
</evidence>
<sequence>MQREQFTMSQGGHATLTPYLLTPYNDEDIRPAIIICPGGSYLYCSDREGEPIAKYFNALGYHAFVLDYTTYATDREEAKVLPDQLEPKEETLFPTSLRELAEAMLLVKEHASDWHIDPSKVGVAGFSAGGNLAANYATQWHQPVVTDVFPNVEVEELRPRVAILGYPVTDMVAMQEIVNQLSMIPEAGVAWGQMAVSLFGSEKPDEAALAAASPSHHVSVNTPPIFIWSTREDMVVPVNQTTAFTNVLAENLVPFESHIYAEGPHGLSLATTATAGSQEQYRPEVATWGVHCGIWLEKQFAQDEIQRIDLSVFGL</sequence>
<dbReference type="InterPro" id="IPR050300">
    <property type="entry name" value="GDXG_lipolytic_enzyme"/>
</dbReference>
<dbReference type="Pfam" id="PF20434">
    <property type="entry name" value="BD-FAE"/>
    <property type="match status" value="1"/>
</dbReference>
<protein>
    <submittedName>
        <fullName evidence="3">Lipase</fullName>
    </submittedName>
</protein>
<name>A0A347WHW3_9LACT</name>
<dbReference type="Proteomes" id="UP000263232">
    <property type="component" value="Chromosome"/>
</dbReference>
<evidence type="ECO:0000259" key="2">
    <source>
        <dbReference type="Pfam" id="PF20434"/>
    </source>
</evidence>
<dbReference type="OrthoDB" id="9794725at2"/>
<dbReference type="PANTHER" id="PTHR48081:SF6">
    <property type="entry name" value="PEPTIDASE S9 PROLYL OLIGOPEPTIDASE CATALYTIC DOMAIN-CONTAINING PROTEIN"/>
    <property type="match status" value="1"/>
</dbReference>
<gene>
    <name evidence="3" type="ORF">CL176_00740</name>
</gene>
<accession>A0A347WHW3</accession>
<dbReference type="InterPro" id="IPR049492">
    <property type="entry name" value="BD-FAE-like_dom"/>
</dbReference>
<organism evidence="3 4">
    <name type="scientific">Suicoccus acidiformans</name>
    <dbReference type="NCBI Taxonomy" id="2036206"/>
    <lineage>
        <taxon>Bacteria</taxon>
        <taxon>Bacillati</taxon>
        <taxon>Bacillota</taxon>
        <taxon>Bacilli</taxon>
        <taxon>Lactobacillales</taxon>
        <taxon>Aerococcaceae</taxon>
        <taxon>Suicoccus</taxon>
    </lineage>
</organism>
<dbReference type="EMBL" id="CP023434">
    <property type="protein sequence ID" value="AXY24670.1"/>
    <property type="molecule type" value="Genomic_DNA"/>
</dbReference>
<dbReference type="PANTHER" id="PTHR48081">
    <property type="entry name" value="AB HYDROLASE SUPERFAMILY PROTEIN C4A8.06C"/>
    <property type="match status" value="1"/>
</dbReference>
<reference evidence="3 4" key="1">
    <citation type="submission" date="2017-09" db="EMBL/GenBank/DDBJ databases">
        <title>Complete genome sequence of Oxytococcus suis strain ZY16052.</title>
        <authorList>
            <person name="Li F."/>
        </authorList>
    </citation>
    <scope>NUCLEOTIDE SEQUENCE [LARGE SCALE GENOMIC DNA]</scope>
    <source>
        <strain evidence="3 4">ZY16052</strain>
    </source>
</reference>
<keyword evidence="4" id="KW-1185">Reference proteome</keyword>
<evidence type="ECO:0000256" key="1">
    <source>
        <dbReference type="ARBA" id="ARBA00022801"/>
    </source>
</evidence>
<feature type="domain" description="BD-FAE-like" evidence="2">
    <location>
        <begin position="89"/>
        <end position="247"/>
    </location>
</feature>
<dbReference type="GO" id="GO:0016787">
    <property type="term" value="F:hydrolase activity"/>
    <property type="evidence" value="ECO:0007669"/>
    <property type="project" value="UniProtKB-KW"/>
</dbReference>
<evidence type="ECO:0000313" key="4">
    <source>
        <dbReference type="Proteomes" id="UP000263232"/>
    </source>
</evidence>
<proteinExistence type="predicted"/>
<dbReference type="AlphaFoldDB" id="A0A347WHW3"/>
<dbReference type="Gene3D" id="3.40.50.1820">
    <property type="entry name" value="alpha/beta hydrolase"/>
    <property type="match status" value="1"/>
</dbReference>
<dbReference type="KEGG" id="abae:CL176_00740"/>
<dbReference type="InterPro" id="IPR029058">
    <property type="entry name" value="AB_hydrolase_fold"/>
</dbReference>
<dbReference type="RefSeq" id="WP_118989594.1">
    <property type="nucleotide sequence ID" value="NZ_CP023434.1"/>
</dbReference>